<sequence>MASHTNGTTVAPVATHDTHRTAIPQQEPVLTEKRGLFGRRQHPANISPAGTHVDANHAAPGPYGHSFKFGTWLKLHILDLITMAAMGAIGLGVYEANPAPTRNFPIFNNNSEVVYPEFAYPVSTERPHKIALYYGHEAETTPPFQIPIYAAALIAFFVPFVFFVLFQIRHRSPEMLLGSTMGLLEGLITAAVFQVFNKWLIGGLRPHFLDVCKPDFTRQTGMGFMGYMYTREVCTGDEHDINDSLESWMSGHSTAAFAGLIYLFFYFNAQLKVMSDHRGAYWKYVLTIAPVCGAVLIAASLTVDEYHNWYDCVGGALTGTFCAFIAYRKTFAAIWDFRFNHVLLPRSTSLFHRHASQGMLSKFSYTVQESLIHRPFTNEGGWRDHEAYAGAPSDAVGLGQSGAAGFREPIGTFAGQDAHGHLGKPSQAAMMV</sequence>
<evidence type="ECO:0000313" key="2">
    <source>
        <dbReference type="Proteomes" id="UP001230649"/>
    </source>
</evidence>
<organism evidence="1 2">
    <name type="scientific">Naganishia adeliensis</name>
    <dbReference type="NCBI Taxonomy" id="92952"/>
    <lineage>
        <taxon>Eukaryota</taxon>
        <taxon>Fungi</taxon>
        <taxon>Dikarya</taxon>
        <taxon>Basidiomycota</taxon>
        <taxon>Agaricomycotina</taxon>
        <taxon>Tremellomycetes</taxon>
        <taxon>Filobasidiales</taxon>
        <taxon>Filobasidiaceae</taxon>
        <taxon>Naganishia</taxon>
    </lineage>
</organism>
<proteinExistence type="predicted"/>
<comment type="caution">
    <text evidence="1">The sequence shown here is derived from an EMBL/GenBank/DDBJ whole genome shotgun (WGS) entry which is preliminary data.</text>
</comment>
<name>A0ACC2WSN5_9TREE</name>
<evidence type="ECO:0000313" key="1">
    <source>
        <dbReference type="EMBL" id="KAJ9114468.1"/>
    </source>
</evidence>
<protein>
    <submittedName>
        <fullName evidence="1">Uncharacterized protein</fullName>
    </submittedName>
</protein>
<reference evidence="1" key="1">
    <citation type="submission" date="2023-04" db="EMBL/GenBank/DDBJ databases">
        <title>Draft Genome sequencing of Naganishia species isolated from polar environments using Oxford Nanopore Technology.</title>
        <authorList>
            <person name="Leo P."/>
            <person name="Venkateswaran K."/>
        </authorList>
    </citation>
    <scope>NUCLEOTIDE SEQUENCE</scope>
    <source>
        <strain evidence="1">MNA-CCFEE 5262</strain>
    </source>
</reference>
<keyword evidence="2" id="KW-1185">Reference proteome</keyword>
<dbReference type="Proteomes" id="UP001230649">
    <property type="component" value="Unassembled WGS sequence"/>
</dbReference>
<gene>
    <name evidence="1" type="ORF">QFC20_001341</name>
</gene>
<accession>A0ACC2WSN5</accession>
<dbReference type="EMBL" id="JASBWS010000008">
    <property type="protein sequence ID" value="KAJ9114468.1"/>
    <property type="molecule type" value="Genomic_DNA"/>
</dbReference>